<evidence type="ECO:0000313" key="1">
    <source>
        <dbReference type="EMBL" id="GBM52549.1"/>
    </source>
</evidence>
<dbReference type="EMBL" id="BGPR01001383">
    <property type="protein sequence ID" value="GBM52549.1"/>
    <property type="molecule type" value="Genomic_DNA"/>
</dbReference>
<sequence>MTNWMHSLDQCSRFSEFCVRLVRQERYKRQRKEIFVCSGFCVRLLRQERCQYRRKERFDCSGFCVRLLRQERCRRRRKEIRLQWVLRQTATSRVRKNFQAHKFEIERRIVSRHSDLKLGTFNYNSGNHYYSNPKIVI</sequence>
<proteinExistence type="predicted"/>
<gene>
    <name evidence="1" type="ORF">AVEN_138522_1</name>
</gene>
<comment type="caution">
    <text evidence="1">The sequence shown here is derived from an EMBL/GenBank/DDBJ whole genome shotgun (WGS) entry which is preliminary data.</text>
</comment>
<reference evidence="1 2" key="1">
    <citation type="journal article" date="2019" name="Sci. Rep.">
        <title>Orb-weaving spider Araneus ventricosus genome elucidates the spidroin gene catalogue.</title>
        <authorList>
            <person name="Kono N."/>
            <person name="Nakamura H."/>
            <person name="Ohtoshi R."/>
            <person name="Moran D.A.P."/>
            <person name="Shinohara A."/>
            <person name="Yoshida Y."/>
            <person name="Fujiwara M."/>
            <person name="Mori M."/>
            <person name="Tomita M."/>
            <person name="Arakawa K."/>
        </authorList>
    </citation>
    <scope>NUCLEOTIDE SEQUENCE [LARGE SCALE GENOMIC DNA]</scope>
</reference>
<protein>
    <submittedName>
        <fullName evidence="1">Uncharacterized protein</fullName>
    </submittedName>
</protein>
<keyword evidence="2" id="KW-1185">Reference proteome</keyword>
<name>A0A4Y2GIK8_ARAVE</name>
<evidence type="ECO:0000313" key="2">
    <source>
        <dbReference type="Proteomes" id="UP000499080"/>
    </source>
</evidence>
<accession>A0A4Y2GIK8</accession>
<organism evidence="1 2">
    <name type="scientific">Araneus ventricosus</name>
    <name type="common">Orbweaver spider</name>
    <name type="synonym">Epeira ventricosa</name>
    <dbReference type="NCBI Taxonomy" id="182803"/>
    <lineage>
        <taxon>Eukaryota</taxon>
        <taxon>Metazoa</taxon>
        <taxon>Ecdysozoa</taxon>
        <taxon>Arthropoda</taxon>
        <taxon>Chelicerata</taxon>
        <taxon>Arachnida</taxon>
        <taxon>Araneae</taxon>
        <taxon>Araneomorphae</taxon>
        <taxon>Entelegynae</taxon>
        <taxon>Araneoidea</taxon>
        <taxon>Araneidae</taxon>
        <taxon>Araneus</taxon>
    </lineage>
</organism>
<dbReference type="AlphaFoldDB" id="A0A4Y2GIK8"/>
<dbReference type="Proteomes" id="UP000499080">
    <property type="component" value="Unassembled WGS sequence"/>
</dbReference>